<dbReference type="GO" id="GO:0007005">
    <property type="term" value="P:mitochondrion organization"/>
    <property type="evidence" value="ECO:0007669"/>
    <property type="project" value="TreeGrafter"/>
</dbReference>
<dbReference type="PANTHER" id="PTHR43327">
    <property type="entry name" value="STOMATIN-LIKE PROTEIN 2, MITOCHONDRIAL"/>
    <property type="match status" value="1"/>
</dbReference>
<feature type="region of interest" description="Disordered" evidence="5">
    <location>
        <begin position="90"/>
        <end position="109"/>
    </location>
</feature>
<dbReference type="InterPro" id="IPR001972">
    <property type="entry name" value="Stomatin_HflK_fam"/>
</dbReference>
<keyword evidence="3" id="KW-0496">Mitochondrion</keyword>
<feature type="region of interest" description="Disordered" evidence="5">
    <location>
        <begin position="57"/>
        <end position="77"/>
    </location>
</feature>
<accession>A0A976QRA1</accession>
<evidence type="ECO:0000256" key="2">
    <source>
        <dbReference type="ARBA" id="ARBA00008164"/>
    </source>
</evidence>
<name>A0A976QRA1_THEOR</name>
<dbReference type="GO" id="GO:0005739">
    <property type="term" value="C:mitochondrion"/>
    <property type="evidence" value="ECO:0007669"/>
    <property type="project" value="UniProtKB-SubCell"/>
</dbReference>
<keyword evidence="4" id="KW-0175">Coiled coil</keyword>
<evidence type="ECO:0000256" key="3">
    <source>
        <dbReference type="ARBA" id="ARBA00023128"/>
    </source>
</evidence>
<feature type="compositionally biased region" description="Basic and acidic residues" evidence="5">
    <location>
        <begin position="1"/>
        <end position="13"/>
    </location>
</feature>
<dbReference type="InterPro" id="IPR036013">
    <property type="entry name" value="Band_7/SPFH_dom_sf"/>
</dbReference>
<dbReference type="InterPro" id="IPR001107">
    <property type="entry name" value="Band_7"/>
</dbReference>
<dbReference type="EMBL" id="CP056066">
    <property type="protein sequence ID" value="UKJ89089.2"/>
    <property type="molecule type" value="Genomic_DNA"/>
</dbReference>
<dbReference type="AlphaFoldDB" id="A0A976QRA1"/>
<dbReference type="OrthoDB" id="434619at2759"/>
<dbReference type="SUPFAM" id="SSF117892">
    <property type="entry name" value="Band 7/SPFH domain"/>
    <property type="match status" value="1"/>
</dbReference>
<comment type="similarity">
    <text evidence="2">Belongs to the band 7/mec-2 family.</text>
</comment>
<dbReference type="InterPro" id="IPR050710">
    <property type="entry name" value="Band7/mec-2_domain"/>
</dbReference>
<dbReference type="SMART" id="SM00244">
    <property type="entry name" value="PHB"/>
    <property type="match status" value="1"/>
</dbReference>
<reference evidence="7" key="1">
    <citation type="submission" date="2022-07" db="EMBL/GenBank/DDBJ databases">
        <title>Evaluation of T. orientalis genome assembly methods using nanopore sequencing and analysis of variation between genomes.</title>
        <authorList>
            <person name="Yam J."/>
            <person name="Micallef M.L."/>
            <person name="Liu M."/>
            <person name="Djordjevic S.P."/>
            <person name="Bogema D.R."/>
            <person name="Jenkins C."/>
        </authorList>
    </citation>
    <scope>NUCLEOTIDE SEQUENCE</scope>
    <source>
        <strain evidence="7">Fish Creek</strain>
    </source>
</reference>
<evidence type="ECO:0000313" key="8">
    <source>
        <dbReference type="Proteomes" id="UP000244803"/>
    </source>
</evidence>
<evidence type="ECO:0000259" key="6">
    <source>
        <dbReference type="SMART" id="SM00244"/>
    </source>
</evidence>
<sequence>MDPLDFNRSDKGSQSESISTYDLPVYEGHGSDISPLTNEYDQESIETEETVLEIVEEPIETEEDSIDESVEESVDDAVESSGEIVDELVEESEEEFVDEPKDEEVDNEDYDHKFVEVEVTHVHHEPMRSDSTETEDFTIPIVEALAQEMKPTNSKLKWEPIPSVPKYAITINSKLQGDDLLHPKITTKGKAAALAQAKMDRNQSRAKDGKDQFRKELEEKRAANALARAKIVEAERARVAAAKLKREELAEKLKREAAERFQKEKELKLKERSEYEEKKQEINRARVEAIKSSKKEVLKIQYVYQNKEKKFERTRIFKKTNYQSTRIFYICILYKRCVSISWFSSTDSSRPYDIREQIRPKIDNPEVFDNMLRFLESKSDFKDKNEVYEHSRKETMETISKYLGKDIAKIIIHIANMASLQSAKSKEYEDYNMEVNSNSILEHIASVLESQSKGKGRNTSSVGRTSAGFYPHFSKIESKKGFRRNFSTFNYRSAAKNHLGIVIVPQQSVYVIERFGKYRKTIGAGIHLLLPTIDKISYIHSLKENTIVIPNQTAITKDNVMIQIDGVLYVKCINPYDASYGVEDPIFAVTQLAQTTMRSELGKLSLDSTFLERDNLNNLIVNNINVASKSWGISCLRYEIRDITLPKNIISAMEKQAEAERMKRAEILRSEGDKESEINIAIAKRQIEILKAEGEAKAERQRAEAAAYTLEVLTNTLKKAGVVEAVTLRLAEKYIAAFSNLAKTNNTIILSSSNGTNDLITQATTIFSRLNKQFKEDVQTKASSVANIDELMPEAKAVGKIT</sequence>
<proteinExistence type="inferred from homology"/>
<dbReference type="FunFam" id="3.30.479.30:FF:000004">
    <property type="entry name" value="Putative membrane protease family, stomatin"/>
    <property type="match status" value="1"/>
</dbReference>
<dbReference type="PRINTS" id="PR00721">
    <property type="entry name" value="STOMATIN"/>
</dbReference>
<organism evidence="7 8">
    <name type="scientific">Theileria orientalis</name>
    <dbReference type="NCBI Taxonomy" id="68886"/>
    <lineage>
        <taxon>Eukaryota</taxon>
        <taxon>Sar</taxon>
        <taxon>Alveolata</taxon>
        <taxon>Apicomplexa</taxon>
        <taxon>Aconoidasida</taxon>
        <taxon>Piroplasmida</taxon>
        <taxon>Theileriidae</taxon>
        <taxon>Theileria</taxon>
    </lineage>
</organism>
<dbReference type="GO" id="GO:0098552">
    <property type="term" value="C:side of membrane"/>
    <property type="evidence" value="ECO:0007669"/>
    <property type="project" value="UniProtKB-ARBA"/>
</dbReference>
<evidence type="ECO:0000256" key="1">
    <source>
        <dbReference type="ARBA" id="ARBA00004173"/>
    </source>
</evidence>
<dbReference type="CDD" id="cd08829">
    <property type="entry name" value="SPFH_paraslipin"/>
    <property type="match status" value="1"/>
</dbReference>
<dbReference type="Proteomes" id="UP000244803">
    <property type="component" value="Chromosome 3"/>
</dbReference>
<dbReference type="PANTHER" id="PTHR43327:SF10">
    <property type="entry name" value="STOMATIN-LIKE PROTEIN 2, MITOCHONDRIAL"/>
    <property type="match status" value="1"/>
</dbReference>
<feature type="region of interest" description="Disordered" evidence="5">
    <location>
        <begin position="1"/>
        <end position="37"/>
    </location>
</feature>
<dbReference type="Pfam" id="PF16200">
    <property type="entry name" value="Band_7_C"/>
    <property type="match status" value="1"/>
</dbReference>
<feature type="coiled-coil region" evidence="4">
    <location>
        <begin position="210"/>
        <end position="295"/>
    </location>
</feature>
<feature type="domain" description="Band 7" evidence="6">
    <location>
        <begin position="499"/>
        <end position="657"/>
    </location>
</feature>
<gene>
    <name evidence="7" type="ORF">MACJ_002335</name>
</gene>
<comment type="subcellular location">
    <subcellularLocation>
        <location evidence="1">Mitochondrion</location>
    </subcellularLocation>
</comment>
<dbReference type="Gene3D" id="3.30.479.30">
    <property type="entry name" value="Band 7 domain"/>
    <property type="match status" value="1"/>
</dbReference>
<evidence type="ECO:0000256" key="5">
    <source>
        <dbReference type="SAM" id="MobiDB-lite"/>
    </source>
</evidence>
<evidence type="ECO:0000313" key="7">
    <source>
        <dbReference type="EMBL" id="UKJ89089.2"/>
    </source>
</evidence>
<protein>
    <recommendedName>
        <fullName evidence="6">Band 7 domain-containing protein</fullName>
    </recommendedName>
</protein>
<dbReference type="InterPro" id="IPR032435">
    <property type="entry name" value="STML2-like_C"/>
</dbReference>
<dbReference type="Pfam" id="PF01145">
    <property type="entry name" value="Band_7"/>
    <property type="match status" value="1"/>
</dbReference>
<evidence type="ECO:0000256" key="4">
    <source>
        <dbReference type="SAM" id="Coils"/>
    </source>
</evidence>
<dbReference type="GO" id="GO:0005886">
    <property type="term" value="C:plasma membrane"/>
    <property type="evidence" value="ECO:0007669"/>
    <property type="project" value="UniProtKB-ARBA"/>
</dbReference>